<proteinExistence type="predicted"/>
<dbReference type="Proteomes" id="UP001516400">
    <property type="component" value="Unassembled WGS sequence"/>
</dbReference>
<protein>
    <submittedName>
        <fullName evidence="1">Uncharacterized protein</fullName>
    </submittedName>
</protein>
<dbReference type="AlphaFoldDB" id="A0ABD2N376"/>
<reference evidence="1 2" key="1">
    <citation type="journal article" date="2021" name="BMC Biol.">
        <title>Horizontally acquired antibacterial genes associated with adaptive radiation of ladybird beetles.</title>
        <authorList>
            <person name="Li H.S."/>
            <person name="Tang X.F."/>
            <person name="Huang Y.H."/>
            <person name="Xu Z.Y."/>
            <person name="Chen M.L."/>
            <person name="Du X.Y."/>
            <person name="Qiu B.Y."/>
            <person name="Chen P.T."/>
            <person name="Zhang W."/>
            <person name="Slipinski A."/>
            <person name="Escalona H.E."/>
            <person name="Waterhouse R.M."/>
            <person name="Zwick A."/>
            <person name="Pang H."/>
        </authorList>
    </citation>
    <scope>NUCLEOTIDE SEQUENCE [LARGE SCALE GENOMIC DNA]</scope>
    <source>
        <strain evidence="1">SYSU2018</strain>
    </source>
</reference>
<comment type="caution">
    <text evidence="1">The sequence shown here is derived from an EMBL/GenBank/DDBJ whole genome shotgun (WGS) entry which is preliminary data.</text>
</comment>
<keyword evidence="2" id="KW-1185">Reference proteome</keyword>
<dbReference type="EMBL" id="JABFTP020000062">
    <property type="protein sequence ID" value="KAL3273053.1"/>
    <property type="molecule type" value="Genomic_DNA"/>
</dbReference>
<sequence length="176" mass="19699">MDYLSRVVGYNPIEEFVGHQVKKLTKSSKRRRSKTQKQKESNFGHKLKNLFDIAKFNVERFINDDQKLFLAGQRSKSRFGLMDNTPKLEKINEDIIVDCAGVVEGNILLATQKSGVLQSDLSATTSSQTSNPVSDYEIPMSQKKIDIMTPELAGALDRGKISNRNALFILAAAYKA</sequence>
<organism evidence="1 2">
    <name type="scientific">Cryptolaemus montrouzieri</name>
    <dbReference type="NCBI Taxonomy" id="559131"/>
    <lineage>
        <taxon>Eukaryota</taxon>
        <taxon>Metazoa</taxon>
        <taxon>Ecdysozoa</taxon>
        <taxon>Arthropoda</taxon>
        <taxon>Hexapoda</taxon>
        <taxon>Insecta</taxon>
        <taxon>Pterygota</taxon>
        <taxon>Neoptera</taxon>
        <taxon>Endopterygota</taxon>
        <taxon>Coleoptera</taxon>
        <taxon>Polyphaga</taxon>
        <taxon>Cucujiformia</taxon>
        <taxon>Coccinelloidea</taxon>
        <taxon>Coccinellidae</taxon>
        <taxon>Scymninae</taxon>
        <taxon>Scymnini</taxon>
        <taxon>Cryptolaemus</taxon>
    </lineage>
</organism>
<evidence type="ECO:0000313" key="1">
    <source>
        <dbReference type="EMBL" id="KAL3273053.1"/>
    </source>
</evidence>
<evidence type="ECO:0000313" key="2">
    <source>
        <dbReference type="Proteomes" id="UP001516400"/>
    </source>
</evidence>
<gene>
    <name evidence="1" type="ORF">HHI36_014509</name>
</gene>
<accession>A0ABD2N376</accession>
<name>A0ABD2N376_9CUCU</name>